<feature type="compositionally biased region" description="Basic and acidic residues" evidence="1">
    <location>
        <begin position="445"/>
        <end position="459"/>
    </location>
</feature>
<feature type="compositionally biased region" description="Basic and acidic residues" evidence="1">
    <location>
        <begin position="479"/>
        <end position="489"/>
    </location>
</feature>
<sequence>MPMLLQPYQQYQRLRNTGLRTGRAWPCEFITWTSDETQVPGTASKLGQHANALVEARTQLLQRLVRANGRESPFTVHPRRPFDAILTRINRKTGVIESGQNLNRSRMCHAKIMDKHKSLLHKRAMGNRGRAFPSKEQHPSLSIHIQEPEPKSRLKYLMATRMAQESLAAYQMSKEYGWDIVQNEDYGSKSEDAGGQRQKQQHLERGNVRTKEVVTTLLRLKASFPRDFESVVVDSKAVYLALNGPPSREIDEQSSSPHVARQTAESDKLCWSSLSSSLPVAEKVEGLQTQDQNCKGLRDKARSAIRLISQSILRALSGRISRDEQQTSLDGSEDDSDDEYAELEVSWKERQFSQMRMAAWLDGIITEEQSNGQHNEGGSIYTDNLISPPPECKVEKAHELNSRYRWYDSWHLLGGRHERSHAGGNGSLWWITRKLRRNSKYNRPALEEKKKSRTSKMEQDSATGHSDQVTHSPEAGSDFEAKPAEKEAVESLVCPSNSWLRLEEVEVFGKFEVEKKDPAFWSRIK</sequence>
<feature type="compositionally biased region" description="Polar residues" evidence="1">
    <location>
        <begin position="460"/>
        <end position="471"/>
    </location>
</feature>
<reference evidence="2 3" key="1">
    <citation type="submission" date="2017-03" db="EMBL/GenBank/DDBJ databases">
        <title>Genomes of endolithic fungi from Antarctica.</title>
        <authorList>
            <person name="Coleine C."/>
            <person name="Masonjones S."/>
            <person name="Stajich J.E."/>
        </authorList>
    </citation>
    <scope>NUCLEOTIDE SEQUENCE [LARGE SCALE GENOMIC DNA]</scope>
    <source>
        <strain evidence="2 3">CCFEE 6314</strain>
    </source>
</reference>
<dbReference type="EMBL" id="NAJM01000040">
    <property type="protein sequence ID" value="RVX68190.1"/>
    <property type="molecule type" value="Genomic_DNA"/>
</dbReference>
<organism evidence="2 3">
    <name type="scientific">Exophiala mesophila</name>
    <name type="common">Black yeast-like fungus</name>
    <dbReference type="NCBI Taxonomy" id="212818"/>
    <lineage>
        <taxon>Eukaryota</taxon>
        <taxon>Fungi</taxon>
        <taxon>Dikarya</taxon>
        <taxon>Ascomycota</taxon>
        <taxon>Pezizomycotina</taxon>
        <taxon>Eurotiomycetes</taxon>
        <taxon>Chaetothyriomycetidae</taxon>
        <taxon>Chaetothyriales</taxon>
        <taxon>Herpotrichiellaceae</taxon>
        <taxon>Exophiala</taxon>
    </lineage>
</organism>
<gene>
    <name evidence="2" type="ORF">B0A52_08698</name>
</gene>
<name>A0A438MZ21_EXOME</name>
<proteinExistence type="predicted"/>
<comment type="caution">
    <text evidence="2">The sequence shown here is derived from an EMBL/GenBank/DDBJ whole genome shotgun (WGS) entry which is preliminary data.</text>
</comment>
<dbReference type="AlphaFoldDB" id="A0A438MZ21"/>
<evidence type="ECO:0000256" key="1">
    <source>
        <dbReference type="SAM" id="MobiDB-lite"/>
    </source>
</evidence>
<protein>
    <submittedName>
        <fullName evidence="2">Uncharacterized protein</fullName>
    </submittedName>
</protein>
<evidence type="ECO:0000313" key="2">
    <source>
        <dbReference type="EMBL" id="RVX68190.1"/>
    </source>
</evidence>
<accession>A0A438MZ21</accession>
<feature type="region of interest" description="Disordered" evidence="1">
    <location>
        <begin position="187"/>
        <end position="207"/>
    </location>
</feature>
<dbReference type="Proteomes" id="UP000288859">
    <property type="component" value="Unassembled WGS sequence"/>
</dbReference>
<feature type="region of interest" description="Disordered" evidence="1">
    <location>
        <begin position="441"/>
        <end position="491"/>
    </location>
</feature>
<evidence type="ECO:0000313" key="3">
    <source>
        <dbReference type="Proteomes" id="UP000288859"/>
    </source>
</evidence>